<keyword evidence="6" id="KW-0044">Antibiotic</keyword>
<keyword evidence="11" id="KW-1185">Reference proteome</keyword>
<dbReference type="Pfam" id="PF13841">
    <property type="entry name" value="Defensin_beta_2"/>
    <property type="match status" value="1"/>
</dbReference>
<comment type="similarity">
    <text evidence="2 6">Belongs to the beta-defensin family.</text>
</comment>
<comment type="subcellular location">
    <subcellularLocation>
        <location evidence="1 6">Secreted</location>
    </subcellularLocation>
</comment>
<evidence type="ECO:0000256" key="8">
    <source>
        <dbReference type="SAM" id="Phobius"/>
    </source>
</evidence>
<evidence type="ECO:0000256" key="4">
    <source>
        <dbReference type="ARBA" id="ARBA00022729"/>
    </source>
</evidence>
<reference evidence="10" key="1">
    <citation type="submission" date="2022-03" db="EMBL/GenBank/DDBJ databases">
        <title>Genomic analyses of argali, domestic sheep and their hybrids provide insights into chromosomal evolution, heterosis and genetic basis of agronomic traits.</title>
        <authorList>
            <person name="Li M."/>
        </authorList>
    </citation>
    <scope>NUCLEOTIDE SEQUENCE</scope>
    <source>
        <strain evidence="10">CAU-MHL-2022a</strain>
        <tissue evidence="10">Skin</tissue>
    </source>
</reference>
<dbReference type="Proteomes" id="UP001214576">
    <property type="component" value="Unassembled WGS sequence"/>
</dbReference>
<evidence type="ECO:0000256" key="2">
    <source>
        <dbReference type="ARBA" id="ARBA00007371"/>
    </source>
</evidence>
<dbReference type="AlphaFoldDB" id="A0AAD4TNV7"/>
<comment type="caution">
    <text evidence="10">The sequence shown here is derived from an EMBL/GenBank/DDBJ whole genome shotgun (WGS) entry which is preliminary data.</text>
</comment>
<dbReference type="GO" id="GO:0005576">
    <property type="term" value="C:extracellular region"/>
    <property type="evidence" value="ECO:0007669"/>
    <property type="project" value="UniProtKB-SubCell"/>
</dbReference>
<evidence type="ECO:0000256" key="7">
    <source>
        <dbReference type="SAM" id="MobiDB-lite"/>
    </source>
</evidence>
<comment type="function">
    <text evidence="6">Has antibacterial activity.</text>
</comment>
<keyword evidence="8" id="KW-1133">Transmembrane helix</keyword>
<keyword evidence="8" id="KW-0472">Membrane</keyword>
<evidence type="ECO:0000313" key="10">
    <source>
        <dbReference type="EMBL" id="KAI4529724.1"/>
    </source>
</evidence>
<protein>
    <recommendedName>
        <fullName evidence="6">Beta-defensin</fullName>
    </recommendedName>
</protein>
<keyword evidence="8" id="KW-0812">Transmembrane</keyword>
<dbReference type="GO" id="GO:0042742">
    <property type="term" value="P:defense response to bacterium"/>
    <property type="evidence" value="ECO:0007669"/>
    <property type="project" value="UniProtKB-UniRule"/>
</dbReference>
<gene>
    <name evidence="10" type="ORF">MG293_020402</name>
</gene>
<evidence type="ECO:0000313" key="11">
    <source>
        <dbReference type="Proteomes" id="UP001214576"/>
    </source>
</evidence>
<keyword evidence="3 6" id="KW-0964">Secreted</keyword>
<keyword evidence="5" id="KW-1015">Disulfide bond</keyword>
<proteinExistence type="inferred from homology"/>
<dbReference type="EMBL" id="JAKZEL010000027">
    <property type="protein sequence ID" value="KAI4529724.1"/>
    <property type="molecule type" value="Genomic_DNA"/>
</dbReference>
<dbReference type="GO" id="GO:0045087">
    <property type="term" value="P:innate immune response"/>
    <property type="evidence" value="ECO:0007669"/>
    <property type="project" value="InterPro"/>
</dbReference>
<evidence type="ECO:0000256" key="5">
    <source>
        <dbReference type="ARBA" id="ARBA00023157"/>
    </source>
</evidence>
<keyword evidence="4" id="KW-0732">Signal</keyword>
<evidence type="ECO:0000256" key="1">
    <source>
        <dbReference type="ARBA" id="ARBA00004613"/>
    </source>
</evidence>
<keyword evidence="6" id="KW-0929">Antimicrobial</keyword>
<sequence>MLPNKRTHRNEKPAHCEESGSLDWCHRQSPSSSLLSLSGFVQNTCIRTDGPVGSGQSFGFHVNTSVQSSSGSEQSRSRISCLRQGHFPLKNRGARQDSSIPSHFQQRDSCHCASFILSPLKPGAMKTFFFMFAAMILLAQIFSAPRSLQRQIRCLKMDGRCEVECLSFEDKIGGCRAELTPFCCRKRVNN</sequence>
<accession>A0AAD4TNV7</accession>
<feature type="domain" description="Beta-defensin" evidence="9">
    <location>
        <begin position="153"/>
        <end position="184"/>
    </location>
</feature>
<organism evidence="10 11">
    <name type="scientific">Ovis ammon polii</name>
    <dbReference type="NCBI Taxonomy" id="230172"/>
    <lineage>
        <taxon>Eukaryota</taxon>
        <taxon>Metazoa</taxon>
        <taxon>Chordata</taxon>
        <taxon>Craniata</taxon>
        <taxon>Vertebrata</taxon>
        <taxon>Euteleostomi</taxon>
        <taxon>Mammalia</taxon>
        <taxon>Eutheria</taxon>
        <taxon>Laurasiatheria</taxon>
        <taxon>Artiodactyla</taxon>
        <taxon>Ruminantia</taxon>
        <taxon>Pecora</taxon>
        <taxon>Bovidae</taxon>
        <taxon>Caprinae</taxon>
        <taxon>Ovis</taxon>
    </lineage>
</organism>
<dbReference type="InterPro" id="IPR025933">
    <property type="entry name" value="Beta_defensin_dom"/>
</dbReference>
<name>A0AAD4TNV7_OVIAM</name>
<evidence type="ECO:0000256" key="6">
    <source>
        <dbReference type="RuleBase" id="RU231113"/>
    </source>
</evidence>
<feature type="transmembrane region" description="Helical" evidence="8">
    <location>
        <begin position="128"/>
        <end position="148"/>
    </location>
</feature>
<feature type="region of interest" description="Disordered" evidence="7">
    <location>
        <begin position="1"/>
        <end position="23"/>
    </location>
</feature>
<evidence type="ECO:0000256" key="3">
    <source>
        <dbReference type="ARBA" id="ARBA00022525"/>
    </source>
</evidence>
<evidence type="ECO:0000259" key="9">
    <source>
        <dbReference type="Pfam" id="PF13841"/>
    </source>
</evidence>
<keyword evidence="6" id="KW-0211">Defensin</keyword>